<protein>
    <submittedName>
        <fullName evidence="8">ATP-binding cassette domain-containing protein</fullName>
    </submittedName>
</protein>
<evidence type="ECO:0000313" key="9">
    <source>
        <dbReference type="Proteomes" id="UP001495147"/>
    </source>
</evidence>
<name>A0ABV0FXL2_9BURK</name>
<organism evidence="8 9">
    <name type="scientific">Roseateles paludis</name>
    <dbReference type="NCBI Taxonomy" id="3145238"/>
    <lineage>
        <taxon>Bacteria</taxon>
        <taxon>Pseudomonadati</taxon>
        <taxon>Pseudomonadota</taxon>
        <taxon>Betaproteobacteria</taxon>
        <taxon>Burkholderiales</taxon>
        <taxon>Sphaerotilaceae</taxon>
        <taxon>Roseateles</taxon>
    </lineage>
</organism>
<evidence type="ECO:0000256" key="1">
    <source>
        <dbReference type="ARBA" id="ARBA00022448"/>
    </source>
</evidence>
<accession>A0ABV0FXL2</accession>
<reference evidence="8 9" key="1">
    <citation type="submission" date="2024-05" db="EMBL/GenBank/DDBJ databases">
        <title>Roseateles sp. DJS-2-20 16S ribosomal RNA gene Genome sequencing and assembly.</title>
        <authorList>
            <person name="Woo H."/>
        </authorList>
    </citation>
    <scope>NUCLEOTIDE SEQUENCE [LARGE SCALE GENOMIC DNA]</scope>
    <source>
        <strain evidence="8 9">DJS-2-20</strain>
    </source>
</reference>
<evidence type="ECO:0000256" key="3">
    <source>
        <dbReference type="ARBA" id="ARBA00022741"/>
    </source>
</evidence>
<evidence type="ECO:0000259" key="7">
    <source>
        <dbReference type="PROSITE" id="PS50893"/>
    </source>
</evidence>
<gene>
    <name evidence="8" type="ORF">ABDJ85_03010</name>
</gene>
<evidence type="ECO:0000256" key="5">
    <source>
        <dbReference type="ARBA" id="ARBA00022967"/>
    </source>
</evidence>
<keyword evidence="4 8" id="KW-0067">ATP-binding</keyword>
<dbReference type="EMBL" id="JBDPZD010000001">
    <property type="protein sequence ID" value="MEO3690420.1"/>
    <property type="molecule type" value="Genomic_DNA"/>
</dbReference>
<dbReference type="PANTHER" id="PTHR42794">
    <property type="entry name" value="HEMIN IMPORT ATP-BINDING PROTEIN HMUV"/>
    <property type="match status" value="1"/>
</dbReference>
<evidence type="ECO:0000256" key="6">
    <source>
        <dbReference type="ARBA" id="ARBA00037066"/>
    </source>
</evidence>
<dbReference type="PROSITE" id="PS50893">
    <property type="entry name" value="ABC_TRANSPORTER_2"/>
    <property type="match status" value="1"/>
</dbReference>
<dbReference type="Pfam" id="PF00005">
    <property type="entry name" value="ABC_tran"/>
    <property type="match status" value="1"/>
</dbReference>
<keyword evidence="3" id="KW-0547">Nucleotide-binding</keyword>
<dbReference type="PROSITE" id="PS00211">
    <property type="entry name" value="ABC_TRANSPORTER_1"/>
    <property type="match status" value="1"/>
</dbReference>
<dbReference type="Gene3D" id="3.40.50.300">
    <property type="entry name" value="P-loop containing nucleotide triphosphate hydrolases"/>
    <property type="match status" value="1"/>
</dbReference>
<dbReference type="InterPro" id="IPR003439">
    <property type="entry name" value="ABC_transporter-like_ATP-bd"/>
</dbReference>
<keyword evidence="2" id="KW-0472">Membrane</keyword>
<keyword evidence="5" id="KW-1278">Translocase</keyword>
<dbReference type="InterPro" id="IPR003593">
    <property type="entry name" value="AAA+_ATPase"/>
</dbReference>
<sequence length="265" mass="28085">MIDIQGLQLQLGPRRLLDIATLRIGAQERVALVGPNGAGKSTLLRVLAGQAPAPWQGRVELLGQALAPTQLLRERARLAVVPQGAPLVGRLSARDNVLTGALARCGAWGAWGFYPASIEAEADAWLDRLALRRHAHTRADKLSGGERQRVAIARAALQRPLLLLADEATAQLDPRAAEQACAWLQQAAGSGALVTVLHQLELLPLVATRVIGLRDGRIVLDAAVDDSPALQQALRALYRAAPADDATAAADAPHNFHPLLTPSTP</sequence>
<evidence type="ECO:0000256" key="4">
    <source>
        <dbReference type="ARBA" id="ARBA00022840"/>
    </source>
</evidence>
<comment type="caution">
    <text evidence="8">The sequence shown here is derived from an EMBL/GenBank/DDBJ whole genome shotgun (WGS) entry which is preliminary data.</text>
</comment>
<comment type="function">
    <text evidence="6">Part of the ABC transporter complex HmuTUV involved in hemin import. Responsible for energy coupling to the transport system.</text>
</comment>
<keyword evidence="2" id="KW-1003">Cell membrane</keyword>
<keyword evidence="9" id="KW-1185">Reference proteome</keyword>
<dbReference type="SMART" id="SM00382">
    <property type="entry name" value="AAA"/>
    <property type="match status" value="1"/>
</dbReference>
<feature type="domain" description="ABC transporter" evidence="7">
    <location>
        <begin position="2"/>
        <end position="240"/>
    </location>
</feature>
<dbReference type="GO" id="GO:0005524">
    <property type="term" value="F:ATP binding"/>
    <property type="evidence" value="ECO:0007669"/>
    <property type="project" value="UniProtKB-KW"/>
</dbReference>
<evidence type="ECO:0000256" key="2">
    <source>
        <dbReference type="ARBA" id="ARBA00022475"/>
    </source>
</evidence>
<proteinExistence type="predicted"/>
<dbReference type="Proteomes" id="UP001495147">
    <property type="component" value="Unassembled WGS sequence"/>
</dbReference>
<dbReference type="InterPro" id="IPR017871">
    <property type="entry name" value="ABC_transporter-like_CS"/>
</dbReference>
<keyword evidence="1" id="KW-0813">Transport</keyword>
<dbReference type="RefSeq" id="WP_347703250.1">
    <property type="nucleotide sequence ID" value="NZ_JBDPZD010000001.1"/>
</dbReference>
<dbReference type="InterPro" id="IPR027417">
    <property type="entry name" value="P-loop_NTPase"/>
</dbReference>
<dbReference type="PANTHER" id="PTHR42794:SF1">
    <property type="entry name" value="HEMIN IMPORT ATP-BINDING PROTEIN HMUV"/>
    <property type="match status" value="1"/>
</dbReference>
<evidence type="ECO:0000313" key="8">
    <source>
        <dbReference type="EMBL" id="MEO3690420.1"/>
    </source>
</evidence>
<dbReference type="SUPFAM" id="SSF52540">
    <property type="entry name" value="P-loop containing nucleoside triphosphate hydrolases"/>
    <property type="match status" value="1"/>
</dbReference>